<evidence type="ECO:0000259" key="2">
    <source>
        <dbReference type="PROSITE" id="PS51840"/>
    </source>
</evidence>
<dbReference type="AlphaFoldDB" id="K0L0K7"/>
<evidence type="ECO:0000256" key="1">
    <source>
        <dbReference type="SAM" id="MobiDB-lite"/>
    </source>
</evidence>
<proteinExistence type="predicted"/>
<dbReference type="InterPro" id="IPR019448">
    <property type="entry name" value="NT-C2"/>
</dbReference>
<feature type="compositionally biased region" description="Low complexity" evidence="1">
    <location>
        <begin position="107"/>
        <end position="118"/>
    </location>
</feature>
<dbReference type="HOGENOM" id="CLU_036649_0_0_1"/>
<dbReference type="STRING" id="1206466.K0L0K7"/>
<reference evidence="3 4" key="1">
    <citation type="journal article" date="2012" name="Eukaryot. Cell">
        <title>Draft genome sequence of Wickerhamomyces ciferrii NRRL Y-1031 F-60-10.</title>
        <authorList>
            <person name="Schneider J."/>
            <person name="Andrea H."/>
            <person name="Blom J."/>
            <person name="Jaenicke S."/>
            <person name="Ruckert C."/>
            <person name="Schorsch C."/>
            <person name="Szczepanowski R."/>
            <person name="Farwick M."/>
            <person name="Goesmann A."/>
            <person name="Puhler A."/>
            <person name="Schaffer S."/>
            <person name="Tauch A."/>
            <person name="Kohler T."/>
            <person name="Brinkrolf K."/>
        </authorList>
    </citation>
    <scope>NUCLEOTIDE SEQUENCE [LARGE SCALE GENOMIC DNA]</scope>
    <source>
        <strain evidence="4">ATCC 14091 / BCRC 22168 / CBS 111 / JCM 3599 / NBRC 0793 / NRRL Y-1031 F-60-10</strain>
    </source>
</reference>
<evidence type="ECO:0000313" key="4">
    <source>
        <dbReference type="Proteomes" id="UP000009328"/>
    </source>
</evidence>
<feature type="region of interest" description="Disordered" evidence="1">
    <location>
        <begin position="95"/>
        <end position="122"/>
    </location>
</feature>
<gene>
    <name evidence="3" type="ORF">BN7_6580</name>
</gene>
<dbReference type="InParanoid" id="K0L0K7"/>
<organism evidence="3 4">
    <name type="scientific">Wickerhamomyces ciferrii (strain ATCC 14091 / BCRC 22168 / CBS 111 / JCM 3599 / NBRC 0793 / NRRL Y-1031 F-60-10)</name>
    <name type="common">Yeast</name>
    <name type="synonym">Pichia ciferrii</name>
    <dbReference type="NCBI Taxonomy" id="1206466"/>
    <lineage>
        <taxon>Eukaryota</taxon>
        <taxon>Fungi</taxon>
        <taxon>Dikarya</taxon>
        <taxon>Ascomycota</taxon>
        <taxon>Saccharomycotina</taxon>
        <taxon>Saccharomycetes</taxon>
        <taxon>Phaffomycetales</taxon>
        <taxon>Wickerhamomycetaceae</taxon>
        <taxon>Wickerhamomyces</taxon>
    </lineage>
</organism>
<feature type="region of interest" description="Disordered" evidence="1">
    <location>
        <begin position="224"/>
        <end position="251"/>
    </location>
</feature>
<feature type="domain" description="C2 NT-type" evidence="2">
    <location>
        <begin position="2"/>
        <end position="187"/>
    </location>
</feature>
<keyword evidence="4" id="KW-1185">Reference proteome</keyword>
<dbReference type="InterPro" id="IPR039931">
    <property type="entry name" value="EEIG1/2-like"/>
</dbReference>
<accession>K0L0K7</accession>
<name>K0L0K7_WICCF</name>
<dbReference type="PROSITE" id="PS51840">
    <property type="entry name" value="C2_NT"/>
    <property type="match status" value="1"/>
</dbReference>
<protein>
    <recommendedName>
        <fullName evidence="2">C2 NT-type domain-containing protein</fullName>
    </recommendedName>
</protein>
<dbReference type="Proteomes" id="UP000009328">
    <property type="component" value="Unassembled WGS sequence"/>
</dbReference>
<dbReference type="eggNOG" id="ENOG502R9IN">
    <property type="taxonomic scope" value="Eukaryota"/>
</dbReference>
<dbReference type="PANTHER" id="PTHR21456">
    <property type="entry name" value="FAMILY WITH SEQUENCE SIMILARITY 102"/>
    <property type="match status" value="1"/>
</dbReference>
<dbReference type="EMBL" id="CAIF01000291">
    <property type="protein sequence ID" value="CCH46973.1"/>
    <property type="molecule type" value="Genomic_DNA"/>
</dbReference>
<dbReference type="FunCoup" id="K0L0K7">
    <property type="interactions" value="13"/>
</dbReference>
<dbReference type="Pfam" id="PF10358">
    <property type="entry name" value="NT-C2"/>
    <property type="match status" value="2"/>
</dbReference>
<feature type="compositionally biased region" description="Polar residues" evidence="1">
    <location>
        <begin position="224"/>
        <end position="243"/>
    </location>
</feature>
<sequence>MALLSHSKRPKFLFSLRIQELANIPKVSGACYVKWYLKDSPTQQTRGRTQKVHIKDHRAYWGYDYEALVKLGINRNKLLQDKILVLIVYTENSHHHHHHQRTHSKDNNSSLNPNPQNQLDHRPLIPVDKLENLDEKLIPTTDQKTTLGKIEINLAEYVNYEEPTSNRYLLQQSKINCILNVKIGMELIKGEKSEFIAPSMKNSNVFKGISNVFNESSAFHESITRPSSAAPSHNKANSASGMSSPDYKNHKSTMAITSDPIVAKLYEKTFEISWDPRPGEFTAGESVDDIFNGGDGWAKNEEGINLIDLDIDANRTQNPLHQVSDYKGDTTTQALLKESDIREDLKSWSINHTLP</sequence>
<dbReference type="PANTHER" id="PTHR21456:SF1">
    <property type="entry name" value="C2 NT-TYPE DOMAIN-CONTAINING PROTEIN"/>
    <property type="match status" value="1"/>
</dbReference>
<comment type="caution">
    <text evidence="3">The sequence shown here is derived from an EMBL/GenBank/DDBJ whole genome shotgun (WGS) entry which is preliminary data.</text>
</comment>
<evidence type="ECO:0000313" key="3">
    <source>
        <dbReference type="EMBL" id="CCH46973.1"/>
    </source>
</evidence>